<keyword evidence="1" id="KW-0479">Metal-binding</keyword>
<feature type="compositionally biased region" description="Polar residues" evidence="6">
    <location>
        <begin position="247"/>
        <end position="257"/>
    </location>
</feature>
<dbReference type="Pfam" id="PF00096">
    <property type="entry name" value="zf-C2H2"/>
    <property type="match status" value="2"/>
</dbReference>
<dbReference type="PANTHER" id="PTHR19818:SF139">
    <property type="entry name" value="PAIR-RULE PROTEIN ODD-PAIRED"/>
    <property type="match status" value="1"/>
</dbReference>
<dbReference type="SUPFAM" id="SSF57667">
    <property type="entry name" value="beta-beta-alpha zinc fingers"/>
    <property type="match status" value="1"/>
</dbReference>
<dbReference type="FunFam" id="3.30.160.60:FF:000007">
    <property type="entry name" value="Basic krueppel-like factor 3"/>
    <property type="match status" value="1"/>
</dbReference>
<feature type="region of interest" description="Disordered" evidence="6">
    <location>
        <begin position="1"/>
        <end position="61"/>
    </location>
</feature>
<feature type="compositionally biased region" description="Pro residues" evidence="6">
    <location>
        <begin position="23"/>
        <end position="42"/>
    </location>
</feature>
<feature type="domain" description="C2H2-type" evidence="7">
    <location>
        <begin position="755"/>
        <end position="784"/>
    </location>
</feature>
<evidence type="ECO:0000313" key="9">
    <source>
        <dbReference type="Proteomes" id="UP000313359"/>
    </source>
</evidence>
<dbReference type="SMART" id="SM00355">
    <property type="entry name" value="ZnF_C2H2"/>
    <property type="match status" value="3"/>
</dbReference>
<keyword evidence="3 5" id="KW-0863">Zinc-finger</keyword>
<organism evidence="8 9">
    <name type="scientific">Lentinus tigrinus ALCF2SS1-6</name>
    <dbReference type="NCBI Taxonomy" id="1328759"/>
    <lineage>
        <taxon>Eukaryota</taxon>
        <taxon>Fungi</taxon>
        <taxon>Dikarya</taxon>
        <taxon>Basidiomycota</taxon>
        <taxon>Agaricomycotina</taxon>
        <taxon>Agaricomycetes</taxon>
        <taxon>Polyporales</taxon>
        <taxon>Polyporaceae</taxon>
        <taxon>Lentinus</taxon>
    </lineage>
</organism>
<dbReference type="Gene3D" id="3.30.160.60">
    <property type="entry name" value="Classic Zinc Finger"/>
    <property type="match status" value="3"/>
</dbReference>
<feature type="region of interest" description="Disordered" evidence="6">
    <location>
        <begin position="109"/>
        <end position="129"/>
    </location>
</feature>
<feature type="domain" description="C2H2-type" evidence="7">
    <location>
        <begin position="725"/>
        <end position="754"/>
    </location>
</feature>
<evidence type="ECO:0000313" key="8">
    <source>
        <dbReference type="EMBL" id="RPD60158.1"/>
    </source>
</evidence>
<dbReference type="GO" id="GO:0005634">
    <property type="term" value="C:nucleus"/>
    <property type="evidence" value="ECO:0007669"/>
    <property type="project" value="UniProtKB-ARBA"/>
</dbReference>
<feature type="compositionally biased region" description="Polar residues" evidence="6">
    <location>
        <begin position="436"/>
        <end position="450"/>
    </location>
</feature>
<dbReference type="STRING" id="1328759.A0A5C2SA76"/>
<keyword evidence="9" id="KW-1185">Reference proteome</keyword>
<dbReference type="GO" id="GO:0045944">
    <property type="term" value="P:positive regulation of transcription by RNA polymerase II"/>
    <property type="evidence" value="ECO:0007669"/>
    <property type="project" value="UniProtKB-ARBA"/>
</dbReference>
<evidence type="ECO:0000256" key="1">
    <source>
        <dbReference type="ARBA" id="ARBA00022723"/>
    </source>
</evidence>
<dbReference type="EMBL" id="ML122267">
    <property type="protein sequence ID" value="RPD60158.1"/>
    <property type="molecule type" value="Genomic_DNA"/>
</dbReference>
<feature type="region of interest" description="Disordered" evidence="6">
    <location>
        <begin position="843"/>
        <end position="863"/>
    </location>
</feature>
<dbReference type="InterPro" id="IPR013087">
    <property type="entry name" value="Znf_C2H2_type"/>
</dbReference>
<evidence type="ECO:0000256" key="4">
    <source>
        <dbReference type="ARBA" id="ARBA00022833"/>
    </source>
</evidence>
<dbReference type="PROSITE" id="PS50157">
    <property type="entry name" value="ZINC_FINGER_C2H2_2"/>
    <property type="match status" value="3"/>
</dbReference>
<dbReference type="OrthoDB" id="4748970at2759"/>
<feature type="compositionally biased region" description="Low complexity" evidence="6">
    <location>
        <begin position="230"/>
        <end position="241"/>
    </location>
</feature>
<evidence type="ECO:0000259" key="7">
    <source>
        <dbReference type="PROSITE" id="PS50157"/>
    </source>
</evidence>
<feature type="domain" description="C2H2-type" evidence="7">
    <location>
        <begin position="785"/>
        <end position="825"/>
    </location>
</feature>
<dbReference type="GO" id="GO:0000978">
    <property type="term" value="F:RNA polymerase II cis-regulatory region sequence-specific DNA binding"/>
    <property type="evidence" value="ECO:0007669"/>
    <property type="project" value="TreeGrafter"/>
</dbReference>
<protein>
    <recommendedName>
        <fullName evidence="7">C2H2-type domain-containing protein</fullName>
    </recommendedName>
</protein>
<evidence type="ECO:0000256" key="6">
    <source>
        <dbReference type="SAM" id="MobiDB-lite"/>
    </source>
</evidence>
<feature type="compositionally biased region" description="Low complexity" evidence="6">
    <location>
        <begin position="377"/>
        <end position="410"/>
    </location>
</feature>
<evidence type="ECO:0000256" key="2">
    <source>
        <dbReference type="ARBA" id="ARBA00022737"/>
    </source>
</evidence>
<sequence length="863" mass="92313">MNKGEGYGSPLDLTKCAHRDPPSDPVPRPPLLCSPPHSPQVPLPSIASSQKPPPSNNRHHRLRTLLPVPSVKALSAMDPLLLAPAVHTDQDFLPSSPHLYDLSPHQSSYDSFDPYPDPASHFPHTPSYNGSYQNSPYSSYSDLPPIDGTDDSLGLFADNPSGITITEEYNPDEYDVPSSGGPLILDEHYMNGAHVSVSVTPPLNDYSSPNAFDHPSPASSNGLEEDGHSHASSNSSYMHPSSPRPDISQTFQDSLSFHSPAWPAGSLPDDRRSPPVNKPQSPPQLVIPDTTSPGGAGVDSPPIINAPDGDGGLIGSGPTLQIVPATPVSGGGVTAQNVPFQDTLANLQQGGSSNAGPSNVQEWAQHQQFGAQGGQFADQAFTFPPGSSSSSALADDSAQQPQMQFQRGQQFLLPQAPTRTRSLSDTSLRPAPVWNTMPTNDQRQGGTVNLNDVLPGPGQGQSQDPLQDFRHPSSAGPTQTSFGNQASYQYASDYLTVDAPGAIRRAKSDGGQRSMHTRQARSLDFRPGALSPQPGMMGFPPPSHTQQEFMQRNRQFLHPSEPVPSITRGHHRRSSSGSRERGLGGMMGMGGGMVGNVAGWTGSSASSARASPYPSPSASPRFNHGALPPQDLGLSGLAGPAMGGMMNMGMGMAPSLSGQMGMANPGMVGGSVNGQITVSRSRQGVLQVDMPGPDGGVPMTVTRPHVTTPSTAKASHDRRKQPANFACPVPGCGSTFTRHFNLKGHLRSHAEEKPYQCKWPGCGKGFARQHDCKRHEQLHLNIRPYPCEGCKKNFARMDALNRHREYLFRRSFAFPPFPLHAALPPSLLPRCATFLTFTKRGTDRRVPSTLRRRRRMPENTGGA</sequence>
<name>A0A5C2SA76_9APHY</name>
<feature type="compositionally biased region" description="Polar residues" evidence="6">
    <location>
        <begin position="417"/>
        <end position="427"/>
    </location>
</feature>
<proteinExistence type="predicted"/>
<feature type="region of interest" description="Disordered" evidence="6">
    <location>
        <begin position="377"/>
        <end position="483"/>
    </location>
</feature>
<dbReference type="PROSITE" id="PS00028">
    <property type="entry name" value="ZINC_FINGER_C2H2_1"/>
    <property type="match status" value="2"/>
</dbReference>
<dbReference type="InterPro" id="IPR036236">
    <property type="entry name" value="Znf_C2H2_sf"/>
</dbReference>
<dbReference type="GO" id="GO:0000981">
    <property type="term" value="F:DNA-binding transcription factor activity, RNA polymerase II-specific"/>
    <property type="evidence" value="ECO:0007669"/>
    <property type="project" value="TreeGrafter"/>
</dbReference>
<feature type="region of interest" description="Disordered" evidence="6">
    <location>
        <begin position="603"/>
        <end position="631"/>
    </location>
</feature>
<accession>A0A5C2SA76</accession>
<dbReference type="AlphaFoldDB" id="A0A5C2SA76"/>
<keyword evidence="2" id="KW-0677">Repeat</keyword>
<dbReference type="PANTHER" id="PTHR19818">
    <property type="entry name" value="ZINC FINGER PROTEIN ZIC AND GLI"/>
    <property type="match status" value="1"/>
</dbReference>
<feature type="region of interest" description="Disordered" evidence="6">
    <location>
        <begin position="559"/>
        <end position="583"/>
    </location>
</feature>
<reference evidence="8" key="1">
    <citation type="journal article" date="2018" name="Genome Biol. Evol.">
        <title>Genomics and development of Lentinus tigrinus, a white-rot wood-decaying mushroom with dimorphic fruiting bodies.</title>
        <authorList>
            <person name="Wu B."/>
            <person name="Xu Z."/>
            <person name="Knudson A."/>
            <person name="Carlson A."/>
            <person name="Chen N."/>
            <person name="Kovaka S."/>
            <person name="LaButti K."/>
            <person name="Lipzen A."/>
            <person name="Pennachio C."/>
            <person name="Riley R."/>
            <person name="Schakwitz W."/>
            <person name="Umezawa K."/>
            <person name="Ohm R.A."/>
            <person name="Grigoriev I.V."/>
            <person name="Nagy L.G."/>
            <person name="Gibbons J."/>
            <person name="Hibbett D."/>
        </authorList>
    </citation>
    <scope>NUCLEOTIDE SEQUENCE [LARGE SCALE GENOMIC DNA]</scope>
    <source>
        <strain evidence="8">ALCF2SS1-6</strain>
    </source>
</reference>
<dbReference type="GO" id="GO:0008270">
    <property type="term" value="F:zinc ion binding"/>
    <property type="evidence" value="ECO:0007669"/>
    <property type="project" value="UniProtKB-KW"/>
</dbReference>
<evidence type="ECO:0000256" key="5">
    <source>
        <dbReference type="PROSITE-ProRule" id="PRU00042"/>
    </source>
</evidence>
<dbReference type="Proteomes" id="UP000313359">
    <property type="component" value="Unassembled WGS sequence"/>
</dbReference>
<gene>
    <name evidence="8" type="ORF">L227DRAFT_526528</name>
</gene>
<feature type="region of interest" description="Disordered" evidence="6">
    <location>
        <begin position="206"/>
        <end position="320"/>
    </location>
</feature>
<dbReference type="InterPro" id="IPR050329">
    <property type="entry name" value="GLI_C2H2-zinc-finger"/>
</dbReference>
<feature type="compositionally biased region" description="Low complexity" evidence="6">
    <location>
        <begin position="603"/>
        <end position="621"/>
    </location>
</feature>
<keyword evidence="4" id="KW-0862">Zinc</keyword>
<evidence type="ECO:0000256" key="3">
    <source>
        <dbReference type="ARBA" id="ARBA00022771"/>
    </source>
</evidence>